<comment type="catalytic activity">
    <reaction evidence="3">
        <text>[protein]-L-glutamate 5-O-methyl ester + H2O = L-glutamyl-[protein] + methanol + H(+)</text>
        <dbReference type="Rhea" id="RHEA:23236"/>
        <dbReference type="Rhea" id="RHEA-COMP:10208"/>
        <dbReference type="Rhea" id="RHEA-COMP:10311"/>
        <dbReference type="ChEBI" id="CHEBI:15377"/>
        <dbReference type="ChEBI" id="CHEBI:15378"/>
        <dbReference type="ChEBI" id="CHEBI:17790"/>
        <dbReference type="ChEBI" id="CHEBI:29973"/>
        <dbReference type="ChEBI" id="CHEBI:82795"/>
        <dbReference type="EC" id="3.1.1.61"/>
    </reaction>
</comment>
<sequence>MKDNVPALILRDKHKNDIRVLVVAEDHHQRMAFSDTVRSCGLQLVDCVSRTQLQNRLSRYTAPIDIWLIDGDYDEHMAVATTTAQPATILVGFSQAPYLNEAEHYAKWQRKLKRKLAQMLALPLLSKAIDSPAYKNKAYQNETNDWHYVVFLGASMGGPSAVKEFLDHLSPALPVSILLAHHFNQAMIGTLPRILNRHNDWRCQLITSSQRLRGGQCLIVPIDKQIVCDSTGRIILIDQAWEGDYKPAIGQILKNTSDVYGSELINIIFSGMGNDGSQYLDLIQDNDSQLWAQDPISSACPSQPQAIIDSGYCQFVGSPKALAEKLTHYIAERAMPASSESFIVSDI</sequence>
<dbReference type="PANTHER" id="PTHR42872:SF6">
    <property type="entry name" value="PROTEIN-GLUTAMATE METHYLESTERASE_PROTEIN-GLUTAMINE GLUTAMINASE"/>
    <property type="match status" value="1"/>
</dbReference>
<dbReference type="InterPro" id="IPR035909">
    <property type="entry name" value="CheB_C"/>
</dbReference>
<dbReference type="PROSITE" id="PS50122">
    <property type="entry name" value="CHEB"/>
    <property type="match status" value="1"/>
</dbReference>
<comment type="caution">
    <text evidence="6">The sequence shown here is derived from an EMBL/GenBank/DDBJ whole genome shotgun (WGS) entry which is preliminary data.</text>
</comment>
<keyword evidence="4" id="KW-0145">Chemotaxis</keyword>
<evidence type="ECO:0000256" key="3">
    <source>
        <dbReference type="ARBA" id="ARBA00048267"/>
    </source>
</evidence>
<proteinExistence type="predicted"/>
<feature type="domain" description="CheB-type methylesterase" evidence="5">
    <location>
        <begin position="149"/>
        <end position="333"/>
    </location>
</feature>
<evidence type="ECO:0000313" key="6">
    <source>
        <dbReference type="EMBL" id="MDP4545597.1"/>
    </source>
</evidence>
<dbReference type="Pfam" id="PF01339">
    <property type="entry name" value="CheB_methylest"/>
    <property type="match status" value="1"/>
</dbReference>
<feature type="active site" evidence="4">
    <location>
        <position position="182"/>
    </location>
</feature>
<feature type="active site" evidence="4">
    <location>
        <position position="275"/>
    </location>
</feature>
<dbReference type="RefSeq" id="WP_068408116.1">
    <property type="nucleotide sequence ID" value="NZ_DAMDIC010000014.1"/>
</dbReference>
<dbReference type="Proteomes" id="UP001228171">
    <property type="component" value="Unassembled WGS sequence"/>
</dbReference>
<organism evidence="6 7">
    <name type="scientific">Psychrobacter faecalis</name>
    <dbReference type="NCBI Taxonomy" id="180588"/>
    <lineage>
        <taxon>Bacteria</taxon>
        <taxon>Pseudomonadati</taxon>
        <taxon>Pseudomonadota</taxon>
        <taxon>Gammaproteobacteria</taxon>
        <taxon>Moraxellales</taxon>
        <taxon>Moraxellaceae</taxon>
        <taxon>Psychrobacter</taxon>
    </lineage>
</organism>
<accession>A0ABT9HIW9</accession>
<dbReference type="Gene3D" id="3.40.50.180">
    <property type="entry name" value="Methylesterase CheB, C-terminal domain"/>
    <property type="match status" value="1"/>
</dbReference>
<keyword evidence="1 4" id="KW-0378">Hydrolase</keyword>
<reference evidence="6 7" key="1">
    <citation type="submission" date="2023-08" db="EMBL/GenBank/DDBJ databases">
        <authorList>
            <person name="Kumar R."/>
        </authorList>
    </citation>
    <scope>NUCLEOTIDE SEQUENCE [LARGE SCALE GENOMIC DNA]</scope>
    <source>
        <strain evidence="6 7">LUR13</strain>
    </source>
</reference>
<protein>
    <recommendedName>
        <fullName evidence="2">protein-glutamate methylesterase</fullName>
        <ecNumber evidence="2">3.1.1.61</ecNumber>
    </recommendedName>
</protein>
<evidence type="ECO:0000259" key="5">
    <source>
        <dbReference type="PROSITE" id="PS50122"/>
    </source>
</evidence>
<gene>
    <name evidence="6" type="ORF">Q8P09_10980</name>
</gene>
<dbReference type="InterPro" id="IPR000673">
    <property type="entry name" value="Sig_transdc_resp-reg_Me-estase"/>
</dbReference>
<feature type="active site" evidence="4">
    <location>
        <position position="155"/>
    </location>
</feature>
<dbReference type="EMBL" id="JAVAJI010000021">
    <property type="protein sequence ID" value="MDP4545597.1"/>
    <property type="molecule type" value="Genomic_DNA"/>
</dbReference>
<name>A0ABT9HIW9_9GAMM</name>
<evidence type="ECO:0000256" key="2">
    <source>
        <dbReference type="ARBA" id="ARBA00039140"/>
    </source>
</evidence>
<evidence type="ECO:0000256" key="1">
    <source>
        <dbReference type="ARBA" id="ARBA00022801"/>
    </source>
</evidence>
<evidence type="ECO:0000256" key="4">
    <source>
        <dbReference type="PROSITE-ProRule" id="PRU00050"/>
    </source>
</evidence>
<dbReference type="EC" id="3.1.1.61" evidence="2"/>
<keyword evidence="7" id="KW-1185">Reference proteome</keyword>
<evidence type="ECO:0000313" key="7">
    <source>
        <dbReference type="Proteomes" id="UP001228171"/>
    </source>
</evidence>
<dbReference type="PANTHER" id="PTHR42872">
    <property type="entry name" value="PROTEIN-GLUTAMATE METHYLESTERASE/PROTEIN-GLUTAMINE GLUTAMINASE"/>
    <property type="match status" value="1"/>
</dbReference>
<dbReference type="SUPFAM" id="SSF52738">
    <property type="entry name" value="Methylesterase CheB, C-terminal domain"/>
    <property type="match status" value="1"/>
</dbReference>